<organism evidence="1 2">
    <name type="scientific">Gossypium stocksii</name>
    <dbReference type="NCBI Taxonomy" id="47602"/>
    <lineage>
        <taxon>Eukaryota</taxon>
        <taxon>Viridiplantae</taxon>
        <taxon>Streptophyta</taxon>
        <taxon>Embryophyta</taxon>
        <taxon>Tracheophyta</taxon>
        <taxon>Spermatophyta</taxon>
        <taxon>Magnoliopsida</taxon>
        <taxon>eudicotyledons</taxon>
        <taxon>Gunneridae</taxon>
        <taxon>Pentapetalae</taxon>
        <taxon>rosids</taxon>
        <taxon>malvids</taxon>
        <taxon>Malvales</taxon>
        <taxon>Malvaceae</taxon>
        <taxon>Malvoideae</taxon>
        <taxon>Gossypium</taxon>
    </lineage>
</organism>
<comment type="caution">
    <text evidence="1">The sequence shown here is derived from an EMBL/GenBank/DDBJ whole genome shotgun (WGS) entry which is preliminary data.</text>
</comment>
<keyword evidence="2" id="KW-1185">Reference proteome</keyword>
<proteinExistence type="predicted"/>
<reference evidence="1 2" key="1">
    <citation type="journal article" date="2021" name="Plant Biotechnol. J.">
        <title>Multi-omics assisted identification of the key and species-specific regulatory components of drought-tolerant mechanisms in Gossypium stocksii.</title>
        <authorList>
            <person name="Yu D."/>
            <person name="Ke L."/>
            <person name="Zhang D."/>
            <person name="Wu Y."/>
            <person name="Sun Y."/>
            <person name="Mei J."/>
            <person name="Sun J."/>
            <person name="Sun Y."/>
        </authorList>
    </citation>
    <scope>NUCLEOTIDE SEQUENCE [LARGE SCALE GENOMIC DNA]</scope>
    <source>
        <strain evidence="2">cv. E1</strain>
        <tissue evidence="1">Leaf</tissue>
    </source>
</reference>
<evidence type="ECO:0000313" key="2">
    <source>
        <dbReference type="Proteomes" id="UP000828251"/>
    </source>
</evidence>
<protein>
    <submittedName>
        <fullName evidence="1">Uncharacterized protein</fullName>
    </submittedName>
</protein>
<evidence type="ECO:0000313" key="1">
    <source>
        <dbReference type="EMBL" id="KAH1074303.1"/>
    </source>
</evidence>
<dbReference type="AlphaFoldDB" id="A0A9D3VA22"/>
<dbReference type="EMBL" id="JAIQCV010000008">
    <property type="protein sequence ID" value="KAH1074303.1"/>
    <property type="molecule type" value="Genomic_DNA"/>
</dbReference>
<sequence>MAHGDTYIPPPVWGGYYYTARYSSPTWAVYKRPSSDGAWKTTRPVGHLRAVTWKGAPQ</sequence>
<gene>
    <name evidence="1" type="ORF">J1N35_026631</name>
</gene>
<name>A0A9D3VA22_9ROSI</name>
<dbReference type="Proteomes" id="UP000828251">
    <property type="component" value="Unassembled WGS sequence"/>
</dbReference>
<accession>A0A9D3VA22</accession>